<evidence type="ECO:0000259" key="2">
    <source>
        <dbReference type="PROSITE" id="PS51186"/>
    </source>
</evidence>
<dbReference type="SUPFAM" id="SSF55729">
    <property type="entry name" value="Acyl-CoA N-acyltransferases (Nat)"/>
    <property type="match status" value="1"/>
</dbReference>
<evidence type="ECO:0000313" key="4">
    <source>
        <dbReference type="Proteomes" id="UP000626220"/>
    </source>
</evidence>
<proteinExistence type="predicted"/>
<sequence length="160" mass="17719">MSEIVLRPFRPDDTDWVVHEHGVNYARDEGFDDSFGPLVAGILADFNASHDSAREMGWIAERDGARLGCIFCVAASDTTAKLRMFLLTPQARGQGLGKRLLATCMDFARAKGYADMTLWTHESHRAACALYAATGWQLVSSTPVHSFGMDLVEQHWTITL</sequence>
<reference evidence="3" key="1">
    <citation type="journal article" date="2014" name="Int. J. Syst. Evol. Microbiol.">
        <title>Complete genome sequence of Corynebacterium casei LMG S-19264T (=DSM 44701T), isolated from a smear-ripened cheese.</title>
        <authorList>
            <consortium name="US DOE Joint Genome Institute (JGI-PGF)"/>
            <person name="Walter F."/>
            <person name="Albersmeier A."/>
            <person name="Kalinowski J."/>
            <person name="Ruckert C."/>
        </authorList>
    </citation>
    <scope>NUCLEOTIDE SEQUENCE</scope>
    <source>
        <strain evidence="3">KCTC 42650</strain>
    </source>
</reference>
<protein>
    <recommendedName>
        <fullName evidence="2">N-acetyltransferase domain-containing protein</fullName>
    </recommendedName>
</protein>
<reference evidence="3" key="2">
    <citation type="submission" date="2020-09" db="EMBL/GenBank/DDBJ databases">
        <authorList>
            <person name="Sun Q."/>
            <person name="Kim S."/>
        </authorList>
    </citation>
    <scope>NUCLEOTIDE SEQUENCE</scope>
    <source>
        <strain evidence="3">KCTC 42650</strain>
    </source>
</reference>
<dbReference type="PANTHER" id="PTHR13947">
    <property type="entry name" value="GNAT FAMILY N-ACETYLTRANSFERASE"/>
    <property type="match status" value="1"/>
</dbReference>
<dbReference type="AlphaFoldDB" id="A0A8J3M9T6"/>
<dbReference type="InterPro" id="IPR016181">
    <property type="entry name" value="Acyl_CoA_acyltransferase"/>
</dbReference>
<dbReference type="Proteomes" id="UP000626220">
    <property type="component" value="Unassembled WGS sequence"/>
</dbReference>
<dbReference type="PROSITE" id="PS51186">
    <property type="entry name" value="GNAT"/>
    <property type="match status" value="1"/>
</dbReference>
<dbReference type="EMBL" id="BNCJ01000014">
    <property type="protein sequence ID" value="GHF63786.1"/>
    <property type="molecule type" value="Genomic_DNA"/>
</dbReference>
<evidence type="ECO:0000256" key="1">
    <source>
        <dbReference type="ARBA" id="ARBA00022679"/>
    </source>
</evidence>
<dbReference type="InterPro" id="IPR050769">
    <property type="entry name" value="NAT_camello-type"/>
</dbReference>
<accession>A0A8J3M9T6</accession>
<organism evidence="3 4">
    <name type="scientific">Seohaeicola zhoushanensis</name>
    <dbReference type="NCBI Taxonomy" id="1569283"/>
    <lineage>
        <taxon>Bacteria</taxon>
        <taxon>Pseudomonadati</taxon>
        <taxon>Pseudomonadota</taxon>
        <taxon>Alphaproteobacteria</taxon>
        <taxon>Rhodobacterales</taxon>
        <taxon>Roseobacteraceae</taxon>
        <taxon>Seohaeicola</taxon>
    </lineage>
</organism>
<dbReference type="Gene3D" id="3.40.630.30">
    <property type="match status" value="1"/>
</dbReference>
<evidence type="ECO:0000313" key="3">
    <source>
        <dbReference type="EMBL" id="GHF63786.1"/>
    </source>
</evidence>
<dbReference type="GO" id="GO:0008080">
    <property type="term" value="F:N-acetyltransferase activity"/>
    <property type="evidence" value="ECO:0007669"/>
    <property type="project" value="InterPro"/>
</dbReference>
<comment type="caution">
    <text evidence="3">The sequence shown here is derived from an EMBL/GenBank/DDBJ whole genome shotgun (WGS) entry which is preliminary data.</text>
</comment>
<gene>
    <name evidence="3" type="ORF">GCM10017056_38910</name>
</gene>
<name>A0A8J3M9T6_9RHOB</name>
<dbReference type="RefSeq" id="WP_189681784.1">
    <property type="nucleotide sequence ID" value="NZ_BNCJ01000014.1"/>
</dbReference>
<dbReference type="InterPro" id="IPR000182">
    <property type="entry name" value="GNAT_dom"/>
</dbReference>
<dbReference type="CDD" id="cd04301">
    <property type="entry name" value="NAT_SF"/>
    <property type="match status" value="1"/>
</dbReference>
<feature type="domain" description="N-acetyltransferase" evidence="2">
    <location>
        <begin position="4"/>
        <end position="158"/>
    </location>
</feature>
<dbReference type="Pfam" id="PF00583">
    <property type="entry name" value="Acetyltransf_1"/>
    <property type="match status" value="1"/>
</dbReference>
<keyword evidence="4" id="KW-1185">Reference proteome</keyword>
<dbReference type="PANTHER" id="PTHR13947:SF37">
    <property type="entry name" value="LD18367P"/>
    <property type="match status" value="1"/>
</dbReference>
<keyword evidence="1" id="KW-0808">Transferase</keyword>